<dbReference type="InterPro" id="IPR000742">
    <property type="entry name" value="EGF"/>
</dbReference>
<name>V6U0C8_GIAIN</name>
<dbReference type="Proteomes" id="UP000018040">
    <property type="component" value="Unassembled WGS sequence"/>
</dbReference>
<gene>
    <name evidence="3" type="ORF">GSB_152294</name>
</gene>
<dbReference type="SMART" id="SM00261">
    <property type="entry name" value="FU"/>
    <property type="match status" value="7"/>
</dbReference>
<sequence length="833" mass="84512">MLLAIYFAVGALAAECKDESQTSTCAHCGTIGTIEVCMQCKTNGYAPIDGICTNVGDELTAAGCQDSSGQSPTTTAKCAKCTKVNYFLFQGGCYKVGQEPGSLVCTDALGSNTDKPGVCKACAEGYFRNTQADSDSTQDSCKACQDANCATCQDASVIGKCTKCAEGYFVGAANSDPGACVACGDAVTGSNGFRGVTGCAKCTKPASAGAATCTECNTELYLKTLTGDTPTTSCVTAESCGEGFFATTVGSVKKCVSCSDNNNGITDCGECTAPSEPTNKPTCTKCTGKYLKTAPDGTTTCVEKNACTNDFFPVDDPANGHECVSCGDTTGVTVDTNKNYVGVANCAKCNAPGSLSNSGTAAATCRECAAGFLHTPTGSTSCVAECPKGYFGHTSDAQKKTCQSCATGASSLNPPVTGIPGCASCTYTGGDSGTLTCSECNEGKKPSLDGKSCNTCSDSNCASCNSEGACQKCISGFVLDGAACTQQTCSTPDCKTCTNPKTASEACTVCVSTHYLTPTGQCISDCAALSGYHGDADKTCKRCDPSCAECVGPASTQCSACPAGRALKYTQPDTPSNGGSCGEQCAASADGCADCGAQIGGTAYCSRCTNTQQAPLNGDCAANSRAAFCQAVSGGACTQCMDGYFLRDGGCYQVDRQPGEQVCSKASNGQCTRVPMDLLLLTAPAGCATPPAPRARRPVTPPSARPAPPGTTRLELLTARASRAHRGSRGAGSARRPVPTRSCASRRATRLTAGTRAASPVVPAPASRALATRQRLFTLPARLCPPPSPASLLGAPLCPTRNSQGPCGSLVLAAMDGDLELQTIGCSQQLQSI</sequence>
<feature type="compositionally biased region" description="Low complexity" evidence="1">
    <location>
        <begin position="750"/>
        <end position="760"/>
    </location>
</feature>
<evidence type="ECO:0000259" key="2">
    <source>
        <dbReference type="SMART" id="SM00181"/>
    </source>
</evidence>
<organism evidence="3 4">
    <name type="scientific">Giardia intestinalis</name>
    <name type="common">Giardia lamblia</name>
    <dbReference type="NCBI Taxonomy" id="5741"/>
    <lineage>
        <taxon>Eukaryota</taxon>
        <taxon>Metamonada</taxon>
        <taxon>Diplomonadida</taxon>
        <taxon>Hexamitidae</taxon>
        <taxon>Giardiinae</taxon>
        <taxon>Giardia</taxon>
    </lineage>
</organism>
<dbReference type="VEuPathDB" id="GiardiaDB:DHA2_153599"/>
<dbReference type="Pfam" id="PF03302">
    <property type="entry name" value="VSP"/>
    <property type="match status" value="1"/>
</dbReference>
<evidence type="ECO:0000313" key="4">
    <source>
        <dbReference type="Proteomes" id="UP000018040"/>
    </source>
</evidence>
<accession>V6U0C8</accession>
<feature type="region of interest" description="Disordered" evidence="1">
    <location>
        <begin position="690"/>
        <end position="760"/>
    </location>
</feature>
<dbReference type="Gene3D" id="2.10.220.10">
    <property type="entry name" value="Hormone Receptor, Insulin-like Growth Factor Receptor 1, Chain A, domain 2"/>
    <property type="match status" value="3"/>
</dbReference>
<dbReference type="InterPro" id="IPR052798">
    <property type="entry name" value="Giardia_VSA"/>
</dbReference>
<evidence type="ECO:0000256" key="1">
    <source>
        <dbReference type="SAM" id="MobiDB-lite"/>
    </source>
</evidence>
<dbReference type="VEuPathDB" id="GiardiaDB:QR46_2886"/>
<reference evidence="4" key="1">
    <citation type="submission" date="2012-02" db="EMBL/GenBank/DDBJ databases">
        <title>Genome sequencing of Giardia lamblia Genotypes A2 and B isolates (DH and GS) and comparative analysis with the genomes of Genotypes A1 and E (WB and Pig).</title>
        <authorList>
            <person name="Adam R."/>
            <person name="Dahlstrom E."/>
            <person name="Martens C."/>
            <person name="Bruno D."/>
            <person name="Barbian K."/>
            <person name="Porcella S.F."/>
            <person name="Nash T."/>
        </authorList>
    </citation>
    <scope>NUCLEOTIDE SEQUENCE</scope>
    <source>
        <strain evidence="4">GS</strain>
    </source>
</reference>
<protein>
    <submittedName>
        <fullName evidence="3">Variant-specific surface protein</fullName>
    </submittedName>
</protein>
<dbReference type="EMBL" id="AHHH01000074">
    <property type="protein sequence ID" value="ESU42690.1"/>
    <property type="molecule type" value="Genomic_DNA"/>
</dbReference>
<feature type="domain" description="EGF-like" evidence="2">
    <location>
        <begin position="345"/>
        <end position="403"/>
    </location>
</feature>
<dbReference type="InterPro" id="IPR006212">
    <property type="entry name" value="Furin_repeat"/>
</dbReference>
<feature type="compositionally biased region" description="Pro residues" evidence="1">
    <location>
        <begin position="699"/>
        <end position="709"/>
    </location>
</feature>
<evidence type="ECO:0000313" key="3">
    <source>
        <dbReference type="EMBL" id="ESU42690.1"/>
    </source>
</evidence>
<dbReference type="SMART" id="SM00181">
    <property type="entry name" value="EGF"/>
    <property type="match status" value="5"/>
</dbReference>
<proteinExistence type="predicted"/>
<dbReference type="OrthoDB" id="300641at2759"/>
<dbReference type="InterPro" id="IPR005127">
    <property type="entry name" value="Giardia_VSP"/>
</dbReference>
<feature type="domain" description="EGF-like" evidence="2">
    <location>
        <begin position="542"/>
        <end position="582"/>
    </location>
</feature>
<dbReference type="AlphaFoldDB" id="V6U0C8"/>
<feature type="domain" description="EGF-like" evidence="2">
    <location>
        <begin position="455"/>
        <end position="485"/>
    </location>
</feature>
<reference evidence="3 4" key="2">
    <citation type="journal article" date="2013" name="Genome Biol. Evol.">
        <title>Genome sequencing of Giardia lamblia genotypes A2 and B isolates (DH and GS) and comparative analysis with the genomes of genotypes A1 and E (WB and Pig).</title>
        <authorList>
            <person name="Adam R.D."/>
            <person name="Dahlstrom E.W."/>
            <person name="Martens C.A."/>
            <person name="Bruno D.P."/>
            <person name="Barbian K.D."/>
            <person name="Ricklefs S.M."/>
            <person name="Hernandez M.M."/>
            <person name="Narla N.P."/>
            <person name="Patel R.B."/>
            <person name="Porcella S.F."/>
            <person name="Nash T.E."/>
        </authorList>
    </citation>
    <scope>NUCLEOTIDE SEQUENCE [LARGE SCALE GENOMIC DNA]</scope>
    <source>
        <strain evidence="3 4">GS</strain>
    </source>
</reference>
<feature type="domain" description="EGF-like" evidence="2">
    <location>
        <begin position="143"/>
        <end position="181"/>
    </location>
</feature>
<dbReference type="SUPFAM" id="SSF57184">
    <property type="entry name" value="Growth factor receptor domain"/>
    <property type="match status" value="2"/>
</dbReference>
<dbReference type="PANTHER" id="PTHR23275:SF100">
    <property type="entry name" value="EGF-LIKE DOMAIN-CONTAINING PROTEIN"/>
    <property type="match status" value="1"/>
</dbReference>
<dbReference type="VEuPathDB" id="GiardiaDB:GL50803_00119707"/>
<dbReference type="PANTHER" id="PTHR23275">
    <property type="entry name" value="CABRIOLET.-RELATED"/>
    <property type="match status" value="1"/>
</dbReference>
<feature type="domain" description="EGF-like" evidence="2">
    <location>
        <begin position="607"/>
        <end position="652"/>
    </location>
</feature>
<comment type="caution">
    <text evidence="3">The sequence shown here is derived from an EMBL/GenBank/DDBJ whole genome shotgun (WGS) entry which is preliminary data.</text>
</comment>
<dbReference type="VEuPathDB" id="GiardiaDB:QR46_4870"/>
<dbReference type="InterPro" id="IPR009030">
    <property type="entry name" value="Growth_fac_rcpt_cys_sf"/>
</dbReference>